<comment type="caution">
    <text evidence="1">The sequence shown here is derived from an EMBL/GenBank/DDBJ whole genome shotgun (WGS) entry which is preliminary data.</text>
</comment>
<dbReference type="EMBL" id="JANPWB010000016">
    <property type="protein sequence ID" value="KAJ1083998.1"/>
    <property type="molecule type" value="Genomic_DNA"/>
</dbReference>
<name>A0AAV7L5W2_PLEWA</name>
<sequence length="136" mass="15737">MSGAAWRRVGPSCDNTADFGAAYVTRSGAIAEKELRTLEIAVAQRRVPFKPLGVKRRVYEEADQRLRRHDYNYHLTHLHMEDDRSGRFLAWLLREERQHTPIVAICLTDGTVVPLQEAINYAFNDYYTGLYRQRPA</sequence>
<evidence type="ECO:0000313" key="2">
    <source>
        <dbReference type="Proteomes" id="UP001066276"/>
    </source>
</evidence>
<proteinExistence type="predicted"/>
<dbReference type="Proteomes" id="UP001066276">
    <property type="component" value="Chromosome 12"/>
</dbReference>
<dbReference type="AlphaFoldDB" id="A0AAV7L5W2"/>
<reference evidence="1" key="1">
    <citation type="journal article" date="2022" name="bioRxiv">
        <title>Sequencing and chromosome-scale assembly of the giantPleurodeles waltlgenome.</title>
        <authorList>
            <person name="Brown T."/>
            <person name="Elewa A."/>
            <person name="Iarovenko S."/>
            <person name="Subramanian E."/>
            <person name="Araus A.J."/>
            <person name="Petzold A."/>
            <person name="Susuki M."/>
            <person name="Suzuki K.-i.T."/>
            <person name="Hayashi T."/>
            <person name="Toyoda A."/>
            <person name="Oliveira C."/>
            <person name="Osipova E."/>
            <person name="Leigh N.D."/>
            <person name="Simon A."/>
            <person name="Yun M.H."/>
        </authorList>
    </citation>
    <scope>NUCLEOTIDE SEQUENCE</scope>
    <source>
        <strain evidence="1">20211129_DDA</strain>
        <tissue evidence="1">Liver</tissue>
    </source>
</reference>
<protein>
    <submittedName>
        <fullName evidence="1">Uncharacterized protein</fullName>
    </submittedName>
</protein>
<organism evidence="1 2">
    <name type="scientific">Pleurodeles waltl</name>
    <name type="common">Iberian ribbed newt</name>
    <dbReference type="NCBI Taxonomy" id="8319"/>
    <lineage>
        <taxon>Eukaryota</taxon>
        <taxon>Metazoa</taxon>
        <taxon>Chordata</taxon>
        <taxon>Craniata</taxon>
        <taxon>Vertebrata</taxon>
        <taxon>Euteleostomi</taxon>
        <taxon>Amphibia</taxon>
        <taxon>Batrachia</taxon>
        <taxon>Caudata</taxon>
        <taxon>Salamandroidea</taxon>
        <taxon>Salamandridae</taxon>
        <taxon>Pleurodelinae</taxon>
        <taxon>Pleurodeles</taxon>
    </lineage>
</organism>
<keyword evidence="2" id="KW-1185">Reference proteome</keyword>
<accession>A0AAV7L5W2</accession>
<evidence type="ECO:0000313" key="1">
    <source>
        <dbReference type="EMBL" id="KAJ1083998.1"/>
    </source>
</evidence>
<gene>
    <name evidence="1" type="ORF">NDU88_004153</name>
</gene>